<dbReference type="GO" id="GO:0008999">
    <property type="term" value="F:protein-N-terminal-alanine acetyltransferase activity"/>
    <property type="evidence" value="ECO:0007669"/>
    <property type="project" value="TreeGrafter"/>
</dbReference>
<organism evidence="2 3">
    <name type="scientific">Furfurilactobacillus siliginis</name>
    <dbReference type="NCBI Taxonomy" id="348151"/>
    <lineage>
        <taxon>Bacteria</taxon>
        <taxon>Bacillati</taxon>
        <taxon>Bacillota</taxon>
        <taxon>Bacilli</taxon>
        <taxon>Lactobacillales</taxon>
        <taxon>Lactobacillaceae</taxon>
        <taxon>Furfurilactobacillus</taxon>
    </lineage>
</organism>
<gene>
    <name evidence="2" type="ORF">IV55_GL001710</name>
    <name evidence="1" type="ORF">LSI01_15920</name>
</gene>
<keyword evidence="3" id="KW-1185">Reference proteome</keyword>
<dbReference type="GO" id="GO:1990189">
    <property type="term" value="F:protein N-terminal-serine acetyltransferase activity"/>
    <property type="evidence" value="ECO:0007669"/>
    <property type="project" value="TreeGrafter"/>
</dbReference>
<dbReference type="AlphaFoldDB" id="A0A0R2LBI6"/>
<evidence type="ECO:0000313" key="2">
    <source>
        <dbReference type="EMBL" id="KRN96029.1"/>
    </source>
</evidence>
<dbReference type="EMBL" id="BJUD01000042">
    <property type="protein sequence ID" value="GEK29281.1"/>
    <property type="molecule type" value="Genomic_DNA"/>
</dbReference>
<name>A0A0R2LBI6_9LACO</name>
<evidence type="ECO:0000313" key="1">
    <source>
        <dbReference type="EMBL" id="GEK29281.1"/>
    </source>
</evidence>
<sequence length="183" mass="20476">MTVFFQTKHLQLTEHGSRDTDELAAAQWNSATMQRLADGEIKPWQPATYEFLVGGSRQGDREIYIVHNQAGLAIGWAGLTMIQLKNRGAVIVITVVELPNRAQILTELMDLLIDSAFTGRNLQRLQIAVAADDEALLDAVKHAHFILEGCNRAGLFHAGKRVDCYEYGLLKDEWQANLSEETR</sequence>
<keyword evidence="1" id="KW-0808">Transferase</keyword>
<dbReference type="OrthoDB" id="9795206at2"/>
<comment type="caution">
    <text evidence="2">The sequence shown here is derived from an EMBL/GenBank/DDBJ whole genome shotgun (WGS) entry which is preliminary data.</text>
</comment>
<dbReference type="Gene3D" id="3.40.630.30">
    <property type="match status" value="1"/>
</dbReference>
<dbReference type="PANTHER" id="PTHR43441">
    <property type="entry name" value="RIBOSOMAL-PROTEIN-SERINE ACETYLTRANSFERASE"/>
    <property type="match status" value="1"/>
</dbReference>
<proteinExistence type="predicted"/>
<protein>
    <submittedName>
        <fullName evidence="1">Acetyltransferase</fullName>
    </submittedName>
</protein>
<dbReference type="Proteomes" id="UP000051139">
    <property type="component" value="Unassembled WGS sequence"/>
</dbReference>
<dbReference type="GO" id="GO:0005737">
    <property type="term" value="C:cytoplasm"/>
    <property type="evidence" value="ECO:0007669"/>
    <property type="project" value="TreeGrafter"/>
</dbReference>
<dbReference type="InterPro" id="IPR016181">
    <property type="entry name" value="Acyl_CoA_acyltransferase"/>
</dbReference>
<dbReference type="InterPro" id="IPR051908">
    <property type="entry name" value="Ribosomal_N-acetyltransferase"/>
</dbReference>
<accession>A0A0R2LBI6</accession>
<dbReference type="EMBL" id="JQCB01000006">
    <property type="protein sequence ID" value="KRN96029.1"/>
    <property type="molecule type" value="Genomic_DNA"/>
</dbReference>
<dbReference type="SUPFAM" id="SSF55729">
    <property type="entry name" value="Acyl-CoA N-acyltransferases (Nat)"/>
    <property type="match status" value="1"/>
</dbReference>
<dbReference type="STRING" id="348151.IV55_GL001710"/>
<dbReference type="PATRIC" id="fig|348151.3.peg.1762"/>
<evidence type="ECO:0000313" key="4">
    <source>
        <dbReference type="Proteomes" id="UP000321429"/>
    </source>
</evidence>
<dbReference type="RefSeq" id="WP_057810235.1">
    <property type="nucleotide sequence ID" value="NZ_BJUD01000042.1"/>
</dbReference>
<reference evidence="1 4" key="2">
    <citation type="submission" date="2019-07" db="EMBL/GenBank/DDBJ databases">
        <title>Whole genome shotgun sequence of Lactobacillus siliginis NBRC 101315.</title>
        <authorList>
            <person name="Hosoyama A."/>
            <person name="Uohara A."/>
            <person name="Ohji S."/>
            <person name="Ichikawa N."/>
        </authorList>
    </citation>
    <scope>NUCLEOTIDE SEQUENCE [LARGE SCALE GENOMIC DNA]</scope>
    <source>
        <strain evidence="1 4">NBRC 101315</strain>
    </source>
</reference>
<dbReference type="Proteomes" id="UP000321429">
    <property type="component" value="Unassembled WGS sequence"/>
</dbReference>
<evidence type="ECO:0000313" key="3">
    <source>
        <dbReference type="Proteomes" id="UP000051139"/>
    </source>
</evidence>
<dbReference type="PANTHER" id="PTHR43441:SF11">
    <property type="entry name" value="RIBOSOMAL-PROTEIN-SERINE ACETYLTRANSFERASE"/>
    <property type="match status" value="1"/>
</dbReference>
<reference evidence="2 3" key="1">
    <citation type="journal article" date="2015" name="Genome Announc.">
        <title>Expanding the biotechnology potential of lactobacilli through comparative genomics of 213 strains and associated genera.</title>
        <authorList>
            <person name="Sun Z."/>
            <person name="Harris H.M."/>
            <person name="McCann A."/>
            <person name="Guo C."/>
            <person name="Argimon S."/>
            <person name="Zhang W."/>
            <person name="Yang X."/>
            <person name="Jeffery I.B."/>
            <person name="Cooney J.C."/>
            <person name="Kagawa T.F."/>
            <person name="Liu W."/>
            <person name="Song Y."/>
            <person name="Salvetti E."/>
            <person name="Wrobel A."/>
            <person name="Rasinkangas P."/>
            <person name="Parkhill J."/>
            <person name="Rea M.C."/>
            <person name="O'Sullivan O."/>
            <person name="Ritari J."/>
            <person name="Douillard F.P."/>
            <person name="Paul Ross R."/>
            <person name="Yang R."/>
            <person name="Briner A.E."/>
            <person name="Felis G.E."/>
            <person name="de Vos W.M."/>
            <person name="Barrangou R."/>
            <person name="Klaenhammer T.R."/>
            <person name="Caufield P.W."/>
            <person name="Cui Y."/>
            <person name="Zhang H."/>
            <person name="O'Toole P.W."/>
        </authorList>
    </citation>
    <scope>NUCLEOTIDE SEQUENCE [LARGE SCALE GENOMIC DNA]</scope>
    <source>
        <strain evidence="2 3">DSM 22696</strain>
    </source>
</reference>